<feature type="transmembrane region" description="Helical" evidence="8">
    <location>
        <begin position="200"/>
        <end position="220"/>
    </location>
</feature>
<evidence type="ECO:0000256" key="1">
    <source>
        <dbReference type="ARBA" id="ARBA00004651"/>
    </source>
</evidence>
<keyword evidence="5 8" id="KW-1133">Transmembrane helix</keyword>
<accession>A0A023X0N3</accession>
<sequence>MHLKSLLNSIVMTLRGDEERRSGLRGLLTRGDWVYLLSLLLPLFAYNLTLKVLRITGQTDPPGFLGFLDLIRSDILFNLGFVALWVGLFAALHGRVVRAVLLVVFHLSCLLLLALNTASHFYYATTGSTLDYNTIALTVQTFNEVSGVIATEVTTGRLALLSLVLFYAVAGPALATRLAARDWHLPVFSTRTLRTSGYRAALVVCGATVALVSLSALPSMTGASNTFSRDTVMNLVISEVASPRVDQARISARLQKSELPTDASLVETPSTEKKNVVLIFLESERASATSLHNEDLDTTPVLEELARDSLVAENAYAVVPHTSKSMVAAHCGIEPPLDTVMTESEPNGIPAKCLPELLGEEGYRSVFFQSATEEFERRRDLVGNFGYNDFYPLESLPKEGYDVVNYFGYEDDIMLEPSRTWLEENRDEPFLASYLTITTHHDYNVPPDFPKRRFVEDDLFNDYLNTVAYQDEFLGKLIQQYKDLGLYENTVFVIMADHGEGFGEHNGLMQHDNTIYDEGVKIPLLIHDGSGEFEGGESVETPVQNIAVLQTVADVLGYRIENDHYRGYSLLREESLPESIRISCWTENRCMSRIEGPQKYIYHFSNRAEEVFDLALDPLETEDVSEDLDAEELSRLRYDLLGWQAQVRADYERHLQENSPEKTTAEEPPEPSGEE</sequence>
<name>A0A023X0N3_RUBRA</name>
<dbReference type="Proteomes" id="UP000025229">
    <property type="component" value="Chromosome"/>
</dbReference>
<proteinExistence type="predicted"/>
<dbReference type="InterPro" id="IPR050448">
    <property type="entry name" value="OpgB/LTA_synthase_biosynth"/>
</dbReference>
<dbReference type="GO" id="GO:0005886">
    <property type="term" value="C:plasma membrane"/>
    <property type="evidence" value="ECO:0007669"/>
    <property type="project" value="UniProtKB-SubCell"/>
</dbReference>
<dbReference type="Pfam" id="PF00884">
    <property type="entry name" value="Sulfatase"/>
    <property type="match status" value="1"/>
</dbReference>
<evidence type="ECO:0000256" key="3">
    <source>
        <dbReference type="ARBA" id="ARBA00022475"/>
    </source>
</evidence>
<dbReference type="Gene3D" id="3.40.720.10">
    <property type="entry name" value="Alkaline Phosphatase, subunit A"/>
    <property type="match status" value="1"/>
</dbReference>
<keyword evidence="11" id="KW-1185">Reference proteome</keyword>
<dbReference type="EMBL" id="CP007514">
    <property type="protein sequence ID" value="AHY46027.1"/>
    <property type="molecule type" value="Genomic_DNA"/>
</dbReference>
<evidence type="ECO:0000256" key="2">
    <source>
        <dbReference type="ARBA" id="ARBA00004936"/>
    </source>
</evidence>
<feature type="transmembrane region" description="Helical" evidence="8">
    <location>
        <begin position="158"/>
        <end position="180"/>
    </location>
</feature>
<gene>
    <name evidence="10" type="ORF">RradSPS_0744</name>
</gene>
<dbReference type="InterPro" id="IPR017850">
    <property type="entry name" value="Alkaline_phosphatase_core_sf"/>
</dbReference>
<evidence type="ECO:0000259" key="9">
    <source>
        <dbReference type="Pfam" id="PF00884"/>
    </source>
</evidence>
<dbReference type="eggNOG" id="COG1368">
    <property type="taxonomic scope" value="Bacteria"/>
</dbReference>
<comment type="subcellular location">
    <subcellularLocation>
        <location evidence="1">Cell membrane</location>
        <topology evidence="1">Multi-pass membrane protein</topology>
    </subcellularLocation>
</comment>
<dbReference type="HOGENOM" id="CLU_415500_0_0_11"/>
<dbReference type="PANTHER" id="PTHR47371:SF3">
    <property type="entry name" value="PHOSPHOGLYCEROL TRANSFERASE I"/>
    <property type="match status" value="1"/>
</dbReference>
<keyword evidence="6 8" id="KW-0472">Membrane</keyword>
<evidence type="ECO:0000313" key="10">
    <source>
        <dbReference type="EMBL" id="AHY46027.1"/>
    </source>
</evidence>
<evidence type="ECO:0000256" key="7">
    <source>
        <dbReference type="SAM" id="MobiDB-lite"/>
    </source>
</evidence>
<keyword evidence="3" id="KW-1003">Cell membrane</keyword>
<dbReference type="SUPFAM" id="SSF53649">
    <property type="entry name" value="Alkaline phosphatase-like"/>
    <property type="match status" value="1"/>
</dbReference>
<dbReference type="AlphaFoldDB" id="A0A023X0N3"/>
<evidence type="ECO:0000313" key="11">
    <source>
        <dbReference type="Proteomes" id="UP000025229"/>
    </source>
</evidence>
<feature type="transmembrane region" description="Helical" evidence="8">
    <location>
        <begin position="99"/>
        <end position="123"/>
    </location>
</feature>
<reference evidence="10 11" key="1">
    <citation type="submission" date="2014-03" db="EMBL/GenBank/DDBJ databases">
        <title>Complete genome sequence of the Radio-Resistant Rubrobacter radiotolerans RSPS-4.</title>
        <authorList>
            <person name="Egas C.C."/>
            <person name="Barroso C.C."/>
            <person name="Froufe H.J.C."/>
            <person name="Pacheco J.J."/>
            <person name="Albuquerque L.L."/>
            <person name="da Costa M.M.S."/>
        </authorList>
    </citation>
    <scope>NUCLEOTIDE SEQUENCE [LARGE SCALE GENOMIC DNA]</scope>
    <source>
        <strain evidence="10 11">RSPS-4</strain>
    </source>
</reference>
<feature type="transmembrane region" description="Helical" evidence="8">
    <location>
        <begin position="33"/>
        <end position="55"/>
    </location>
</feature>
<feature type="region of interest" description="Disordered" evidence="7">
    <location>
        <begin position="652"/>
        <end position="675"/>
    </location>
</feature>
<organism evidence="10 11">
    <name type="scientific">Rubrobacter radiotolerans</name>
    <name type="common">Arthrobacter radiotolerans</name>
    <dbReference type="NCBI Taxonomy" id="42256"/>
    <lineage>
        <taxon>Bacteria</taxon>
        <taxon>Bacillati</taxon>
        <taxon>Actinomycetota</taxon>
        <taxon>Rubrobacteria</taxon>
        <taxon>Rubrobacterales</taxon>
        <taxon>Rubrobacteraceae</taxon>
        <taxon>Rubrobacter</taxon>
    </lineage>
</organism>
<protein>
    <submittedName>
        <fullName evidence="10">Sulfatase</fullName>
    </submittedName>
</protein>
<dbReference type="PANTHER" id="PTHR47371">
    <property type="entry name" value="LIPOTEICHOIC ACID SYNTHASE"/>
    <property type="match status" value="1"/>
</dbReference>
<evidence type="ECO:0000256" key="8">
    <source>
        <dbReference type="SAM" id="Phobius"/>
    </source>
</evidence>
<feature type="domain" description="Sulfatase N-terminal" evidence="9">
    <location>
        <begin position="274"/>
        <end position="558"/>
    </location>
</feature>
<evidence type="ECO:0000256" key="5">
    <source>
        <dbReference type="ARBA" id="ARBA00022989"/>
    </source>
</evidence>
<dbReference type="CDD" id="cd16015">
    <property type="entry name" value="LTA_synthase"/>
    <property type="match status" value="1"/>
</dbReference>
<evidence type="ECO:0000256" key="4">
    <source>
        <dbReference type="ARBA" id="ARBA00022692"/>
    </source>
</evidence>
<evidence type="ECO:0000256" key="6">
    <source>
        <dbReference type="ARBA" id="ARBA00023136"/>
    </source>
</evidence>
<dbReference type="KEGG" id="rrd:RradSPS_0744"/>
<dbReference type="STRING" id="42256.RradSPS_0744"/>
<feature type="compositionally biased region" description="Basic and acidic residues" evidence="7">
    <location>
        <begin position="652"/>
        <end position="665"/>
    </location>
</feature>
<feature type="transmembrane region" description="Helical" evidence="8">
    <location>
        <begin position="75"/>
        <end position="92"/>
    </location>
</feature>
<comment type="pathway">
    <text evidence="2">Cell wall biogenesis; lipoteichoic acid biosynthesis.</text>
</comment>
<dbReference type="InterPro" id="IPR000917">
    <property type="entry name" value="Sulfatase_N"/>
</dbReference>
<keyword evidence="4 8" id="KW-0812">Transmembrane</keyword>